<keyword evidence="3" id="KW-1185">Reference proteome</keyword>
<protein>
    <submittedName>
        <fullName evidence="2">Uncharacterized protein</fullName>
    </submittedName>
</protein>
<proteinExistence type="predicted"/>
<reference evidence="2" key="1">
    <citation type="submission" date="2022-10" db="EMBL/GenBank/DDBJ databases">
        <title>Gaoshiqiia sediminis gen. nov., sp. nov., isolated from coastal sediment.</title>
        <authorList>
            <person name="Yu W.X."/>
            <person name="Mu D.S."/>
            <person name="Du J.Z."/>
            <person name="Liang Y.Q."/>
        </authorList>
    </citation>
    <scope>NUCLEOTIDE SEQUENCE</scope>
    <source>
        <strain evidence="2">A06</strain>
    </source>
</reference>
<dbReference type="EMBL" id="JAPAAF010000149">
    <property type="protein sequence ID" value="MCW0485088.1"/>
    <property type="molecule type" value="Genomic_DNA"/>
</dbReference>
<name>A0AA42C7K7_9BACT</name>
<feature type="non-terminal residue" evidence="2">
    <location>
        <position position="1"/>
    </location>
</feature>
<feature type="compositionally biased region" description="Polar residues" evidence="1">
    <location>
        <begin position="9"/>
        <end position="23"/>
    </location>
</feature>
<dbReference type="RefSeq" id="WP_282593660.1">
    <property type="nucleotide sequence ID" value="NZ_JAPAAF010000149.1"/>
</dbReference>
<organism evidence="2 3">
    <name type="scientific">Gaoshiqia sediminis</name>
    <dbReference type="NCBI Taxonomy" id="2986998"/>
    <lineage>
        <taxon>Bacteria</taxon>
        <taxon>Pseudomonadati</taxon>
        <taxon>Bacteroidota</taxon>
        <taxon>Bacteroidia</taxon>
        <taxon>Marinilabiliales</taxon>
        <taxon>Prolixibacteraceae</taxon>
        <taxon>Gaoshiqia</taxon>
    </lineage>
</organism>
<evidence type="ECO:0000313" key="2">
    <source>
        <dbReference type="EMBL" id="MCW0485088.1"/>
    </source>
</evidence>
<dbReference type="AlphaFoldDB" id="A0AA42C7K7"/>
<evidence type="ECO:0000313" key="3">
    <source>
        <dbReference type="Proteomes" id="UP001163821"/>
    </source>
</evidence>
<dbReference type="Proteomes" id="UP001163821">
    <property type="component" value="Unassembled WGS sequence"/>
</dbReference>
<evidence type="ECO:0000256" key="1">
    <source>
        <dbReference type="SAM" id="MobiDB-lite"/>
    </source>
</evidence>
<accession>A0AA42C7K7</accession>
<gene>
    <name evidence="2" type="ORF">N2K84_20330</name>
</gene>
<sequence>LRSDPTIHHPQSNWGNTTTNHHSSTPKRVERTQKTLNSSRVPEKIYRLPPVILAVINIQLLRSNQDDLKTQPHPKHPITK</sequence>
<comment type="caution">
    <text evidence="2">The sequence shown here is derived from an EMBL/GenBank/DDBJ whole genome shotgun (WGS) entry which is preliminary data.</text>
</comment>
<feature type="region of interest" description="Disordered" evidence="1">
    <location>
        <begin position="1"/>
        <end position="37"/>
    </location>
</feature>